<name>A0AA90NCX1_9ACTN</name>
<evidence type="ECO:0000259" key="4">
    <source>
        <dbReference type="Pfam" id="PF00144"/>
    </source>
</evidence>
<evidence type="ECO:0000256" key="2">
    <source>
        <dbReference type="ARBA" id="ARBA00023136"/>
    </source>
</evidence>
<evidence type="ECO:0000313" key="6">
    <source>
        <dbReference type="Proteomes" id="UP001178281"/>
    </source>
</evidence>
<comment type="caution">
    <text evidence="5">The sequence shown here is derived from an EMBL/GenBank/DDBJ whole genome shotgun (WGS) entry which is preliminary data.</text>
</comment>
<comment type="subcellular location">
    <subcellularLocation>
        <location evidence="1">Membrane</location>
    </subcellularLocation>
</comment>
<keyword evidence="3" id="KW-1133">Transmembrane helix</keyword>
<keyword evidence="3" id="KW-0812">Transmembrane</keyword>
<dbReference type="Gene3D" id="3.40.710.10">
    <property type="entry name" value="DD-peptidase/beta-lactamase superfamily"/>
    <property type="match status" value="1"/>
</dbReference>
<evidence type="ECO:0000256" key="1">
    <source>
        <dbReference type="ARBA" id="ARBA00004370"/>
    </source>
</evidence>
<dbReference type="Pfam" id="PF00144">
    <property type="entry name" value="Beta-lactamase"/>
    <property type="match status" value="1"/>
</dbReference>
<gene>
    <name evidence="5" type="ORF">Q7X28_19905</name>
</gene>
<dbReference type="GO" id="GO:0016787">
    <property type="term" value="F:hydrolase activity"/>
    <property type="evidence" value="ECO:0007669"/>
    <property type="project" value="UniProtKB-KW"/>
</dbReference>
<feature type="transmembrane region" description="Helical" evidence="3">
    <location>
        <begin position="351"/>
        <end position="372"/>
    </location>
</feature>
<dbReference type="SUPFAM" id="SSF56601">
    <property type="entry name" value="beta-lactamase/transpeptidase-like"/>
    <property type="match status" value="1"/>
</dbReference>
<dbReference type="AlphaFoldDB" id="A0AA90NCX1"/>
<feature type="transmembrane region" description="Helical" evidence="3">
    <location>
        <begin position="384"/>
        <end position="410"/>
    </location>
</feature>
<accession>A0AA90NCX1</accession>
<keyword evidence="6" id="KW-1185">Reference proteome</keyword>
<sequence length="456" mass="48621">MLVACTPASIAVADPPARGPQDDVEEFARQMRIPGIAARLVDARGPQWEVTTGLDGRDDKLTTSTPFVWGSVSKSAAAAIATGLAESDRLDLDTAVREVLPEGATWVDSDVTVNDLIHHISGLPHDVSLTDVPRSQSAREVVTTTKSPEHGSKGAFRYSSLNYLLLQAVIEQVTGDAYTRVVEREIGTPSGARITADTPQFTAVVPAGYVPWFGTPRSTNLEADGAGFGYGYLAGSIESLGRYAQWLARSPSLRDSRITAVQTSENASYGPGLYLEQIAGRDVWWHSGAVPGYFTHIALFPDTGQALVLASNRYGELESNEFAAFARYLMCKTAGDQLAAPPATPAAKLPVLAAVIGISFIVVGAFGVWRMSRRCKSSPRRKTIAVGVFGASFYVALGSAAWFAHLLIGVPSTVLSRWTPDIAFVLTALSTTTFVIAVAMTIGTIRCAAPTKNRIT</sequence>
<evidence type="ECO:0000313" key="5">
    <source>
        <dbReference type="EMBL" id="MDP0400187.1"/>
    </source>
</evidence>
<dbReference type="PANTHER" id="PTHR46825">
    <property type="entry name" value="D-ALANYL-D-ALANINE-CARBOXYPEPTIDASE/ENDOPEPTIDASE AMPH"/>
    <property type="match status" value="1"/>
</dbReference>
<dbReference type="GO" id="GO:0016020">
    <property type="term" value="C:membrane"/>
    <property type="evidence" value="ECO:0007669"/>
    <property type="project" value="UniProtKB-SubCell"/>
</dbReference>
<protein>
    <submittedName>
        <fullName evidence="5">Serine hydrolase domain-containing protein</fullName>
        <ecNumber evidence="5">3.1.1.103</ecNumber>
    </submittedName>
</protein>
<proteinExistence type="predicted"/>
<dbReference type="RefSeq" id="WP_305112658.1">
    <property type="nucleotide sequence ID" value="NZ_JAUTIX010000008.1"/>
</dbReference>
<dbReference type="PANTHER" id="PTHR46825:SF11">
    <property type="entry name" value="PENICILLIN-BINDING PROTEIN 4"/>
    <property type="match status" value="1"/>
</dbReference>
<dbReference type="InterPro" id="IPR012338">
    <property type="entry name" value="Beta-lactam/transpept-like"/>
</dbReference>
<dbReference type="InterPro" id="IPR001466">
    <property type="entry name" value="Beta-lactam-related"/>
</dbReference>
<dbReference type="EMBL" id="JAUTIX010000008">
    <property type="protein sequence ID" value="MDP0400187.1"/>
    <property type="molecule type" value="Genomic_DNA"/>
</dbReference>
<feature type="transmembrane region" description="Helical" evidence="3">
    <location>
        <begin position="422"/>
        <end position="445"/>
    </location>
</feature>
<evidence type="ECO:0000256" key="3">
    <source>
        <dbReference type="SAM" id="Phobius"/>
    </source>
</evidence>
<reference evidence="5" key="1">
    <citation type="submission" date="2023-08" db="EMBL/GenBank/DDBJ databases">
        <title>The draft genome of Tsukamurella strandjordii strain 050030.</title>
        <authorList>
            <person name="Zhao F."/>
            <person name="Feng Y."/>
            <person name="Zong Z."/>
        </authorList>
    </citation>
    <scope>NUCLEOTIDE SEQUENCE</scope>
    <source>
        <strain evidence="5">050030</strain>
    </source>
</reference>
<dbReference type="EC" id="3.1.1.103" evidence="5"/>
<dbReference type="Proteomes" id="UP001178281">
    <property type="component" value="Unassembled WGS sequence"/>
</dbReference>
<dbReference type="InterPro" id="IPR050491">
    <property type="entry name" value="AmpC-like"/>
</dbReference>
<organism evidence="5 6">
    <name type="scientific">Tsukamurella strandjordii</name>
    <dbReference type="NCBI Taxonomy" id="147577"/>
    <lineage>
        <taxon>Bacteria</taxon>
        <taxon>Bacillati</taxon>
        <taxon>Actinomycetota</taxon>
        <taxon>Actinomycetes</taxon>
        <taxon>Mycobacteriales</taxon>
        <taxon>Tsukamurellaceae</taxon>
        <taxon>Tsukamurella</taxon>
    </lineage>
</organism>
<keyword evidence="5" id="KW-0378">Hydrolase</keyword>
<feature type="domain" description="Beta-lactamase-related" evidence="4">
    <location>
        <begin position="24"/>
        <end position="324"/>
    </location>
</feature>
<keyword evidence="2 3" id="KW-0472">Membrane</keyword>